<evidence type="ECO:0000313" key="2">
    <source>
        <dbReference type="EMBL" id="KAK3685168.1"/>
    </source>
</evidence>
<keyword evidence="1" id="KW-0812">Transmembrane</keyword>
<name>A0AAE0X4Y0_9PEZI</name>
<evidence type="ECO:0000256" key="1">
    <source>
        <dbReference type="SAM" id="Phobius"/>
    </source>
</evidence>
<feature type="transmembrane region" description="Helical" evidence="1">
    <location>
        <begin position="141"/>
        <end position="163"/>
    </location>
</feature>
<accession>A0AAE0X4Y0</accession>
<keyword evidence="1" id="KW-1133">Transmembrane helix</keyword>
<dbReference type="Proteomes" id="UP001270362">
    <property type="component" value="Unassembled WGS sequence"/>
</dbReference>
<organism evidence="2 3">
    <name type="scientific">Podospora appendiculata</name>
    <dbReference type="NCBI Taxonomy" id="314037"/>
    <lineage>
        <taxon>Eukaryota</taxon>
        <taxon>Fungi</taxon>
        <taxon>Dikarya</taxon>
        <taxon>Ascomycota</taxon>
        <taxon>Pezizomycotina</taxon>
        <taxon>Sordariomycetes</taxon>
        <taxon>Sordariomycetidae</taxon>
        <taxon>Sordariales</taxon>
        <taxon>Podosporaceae</taxon>
        <taxon>Podospora</taxon>
    </lineage>
</organism>
<feature type="transmembrane region" description="Helical" evidence="1">
    <location>
        <begin position="20"/>
        <end position="39"/>
    </location>
</feature>
<dbReference type="EMBL" id="JAULSO010000003">
    <property type="protein sequence ID" value="KAK3685168.1"/>
    <property type="molecule type" value="Genomic_DNA"/>
</dbReference>
<protein>
    <submittedName>
        <fullName evidence="2">Ca2+ regulator and membrane fusion protein Fig1-domain-containing protein</fullName>
    </submittedName>
</protein>
<dbReference type="AlphaFoldDB" id="A0AAE0X4Y0"/>
<gene>
    <name evidence="2" type="ORF">B0T22DRAFT_212422</name>
</gene>
<feature type="transmembrane region" description="Helical" evidence="1">
    <location>
        <begin position="184"/>
        <end position="203"/>
    </location>
</feature>
<comment type="caution">
    <text evidence="2">The sequence shown here is derived from an EMBL/GenBank/DDBJ whole genome shotgun (WGS) entry which is preliminary data.</text>
</comment>
<keyword evidence="3" id="KW-1185">Reference proteome</keyword>
<sequence length="265" mass="27999">MTFLTFAAKIFAPKFFLFRLLPYTLVIPILLFEALSLSGCVSTSTTIPSLYIVSLQSSHNTTAFSGVKVRLGYFGICADDGSTQRCQTSSGGSADIITANLFPGLTSPGTNGTSSKAKTDAASNAEVKDLVSTALDLQKQVFVSILAGAGLLFVVGLVFLFLLKRDIANPQPDKPRRSAIIRRGTFGMLFLSSALVFTAALATTETAGALQFSSSATKDAPILLEAGITLQVLQWMAFGFSLLFTLAVPLLTKSGITVATFKGEV</sequence>
<reference evidence="2" key="2">
    <citation type="submission" date="2023-06" db="EMBL/GenBank/DDBJ databases">
        <authorList>
            <consortium name="Lawrence Berkeley National Laboratory"/>
            <person name="Haridas S."/>
            <person name="Hensen N."/>
            <person name="Bonometti L."/>
            <person name="Westerberg I."/>
            <person name="Brannstrom I.O."/>
            <person name="Guillou S."/>
            <person name="Cros-Aarteil S."/>
            <person name="Calhoun S."/>
            <person name="Kuo A."/>
            <person name="Mondo S."/>
            <person name="Pangilinan J."/>
            <person name="Riley R."/>
            <person name="Labutti K."/>
            <person name="Andreopoulos B."/>
            <person name="Lipzen A."/>
            <person name="Chen C."/>
            <person name="Yanf M."/>
            <person name="Daum C."/>
            <person name="Ng V."/>
            <person name="Clum A."/>
            <person name="Steindorff A."/>
            <person name="Ohm R."/>
            <person name="Martin F."/>
            <person name="Silar P."/>
            <person name="Natvig D."/>
            <person name="Lalanne C."/>
            <person name="Gautier V."/>
            <person name="Ament-Velasquez S.L."/>
            <person name="Kruys A."/>
            <person name="Hutchinson M.I."/>
            <person name="Powell A.J."/>
            <person name="Barry K."/>
            <person name="Miller A.N."/>
            <person name="Grigoriev I.V."/>
            <person name="Debuchy R."/>
            <person name="Gladieux P."/>
            <person name="Thoren M.H."/>
            <person name="Johannesson H."/>
        </authorList>
    </citation>
    <scope>NUCLEOTIDE SEQUENCE</scope>
    <source>
        <strain evidence="2">CBS 314.62</strain>
    </source>
</reference>
<keyword evidence="1" id="KW-0472">Membrane</keyword>
<dbReference type="GO" id="GO:0016020">
    <property type="term" value="C:membrane"/>
    <property type="evidence" value="ECO:0007669"/>
    <property type="project" value="InterPro"/>
</dbReference>
<proteinExistence type="predicted"/>
<evidence type="ECO:0000313" key="3">
    <source>
        <dbReference type="Proteomes" id="UP001270362"/>
    </source>
</evidence>
<dbReference type="Pfam" id="PF12351">
    <property type="entry name" value="Fig1"/>
    <property type="match status" value="1"/>
</dbReference>
<dbReference type="InterPro" id="IPR033481">
    <property type="entry name" value="Dni1/Fig1"/>
</dbReference>
<feature type="transmembrane region" description="Helical" evidence="1">
    <location>
        <begin position="232"/>
        <end position="252"/>
    </location>
</feature>
<reference evidence="2" key="1">
    <citation type="journal article" date="2023" name="Mol. Phylogenet. Evol.">
        <title>Genome-scale phylogeny and comparative genomics of the fungal order Sordariales.</title>
        <authorList>
            <person name="Hensen N."/>
            <person name="Bonometti L."/>
            <person name="Westerberg I."/>
            <person name="Brannstrom I.O."/>
            <person name="Guillou S."/>
            <person name="Cros-Aarteil S."/>
            <person name="Calhoun S."/>
            <person name="Haridas S."/>
            <person name="Kuo A."/>
            <person name="Mondo S."/>
            <person name="Pangilinan J."/>
            <person name="Riley R."/>
            <person name="LaButti K."/>
            <person name="Andreopoulos B."/>
            <person name="Lipzen A."/>
            <person name="Chen C."/>
            <person name="Yan M."/>
            <person name="Daum C."/>
            <person name="Ng V."/>
            <person name="Clum A."/>
            <person name="Steindorff A."/>
            <person name="Ohm R.A."/>
            <person name="Martin F."/>
            <person name="Silar P."/>
            <person name="Natvig D.O."/>
            <person name="Lalanne C."/>
            <person name="Gautier V."/>
            <person name="Ament-Velasquez S.L."/>
            <person name="Kruys A."/>
            <person name="Hutchinson M.I."/>
            <person name="Powell A.J."/>
            <person name="Barry K."/>
            <person name="Miller A.N."/>
            <person name="Grigoriev I.V."/>
            <person name="Debuchy R."/>
            <person name="Gladieux P."/>
            <person name="Hiltunen Thoren M."/>
            <person name="Johannesson H."/>
        </authorList>
    </citation>
    <scope>NUCLEOTIDE SEQUENCE</scope>
    <source>
        <strain evidence="2">CBS 314.62</strain>
    </source>
</reference>